<dbReference type="GO" id="GO:0004497">
    <property type="term" value="F:monooxygenase activity"/>
    <property type="evidence" value="ECO:0007669"/>
    <property type="project" value="UniProtKB-KW"/>
</dbReference>
<dbReference type="PANTHER" id="PTHR38457:SF1">
    <property type="entry name" value="REGULATOR ABRB-RELATED"/>
    <property type="match status" value="1"/>
</dbReference>
<evidence type="ECO:0000313" key="3">
    <source>
        <dbReference type="Proteomes" id="UP000004926"/>
    </source>
</evidence>
<dbReference type="RefSeq" id="WP_009156675.1">
    <property type="nucleotide sequence ID" value="NZ_CM001439.1"/>
</dbReference>
<dbReference type="OrthoDB" id="5198621at2"/>
<keyword evidence="1" id="KW-1133">Transmembrane helix</keyword>
<dbReference type="PANTHER" id="PTHR38457">
    <property type="entry name" value="REGULATOR ABRB-RELATED"/>
    <property type="match status" value="1"/>
</dbReference>
<proteinExistence type="predicted"/>
<dbReference type="eggNOG" id="COG3180">
    <property type="taxonomic scope" value="Bacteria"/>
</dbReference>
<accession>H5X428</accession>
<dbReference type="STRING" id="882083.SacmaDRAFT_5132"/>
<dbReference type="HOGENOM" id="CLU_129270_0_0_11"/>
<keyword evidence="3" id="KW-1185">Reference proteome</keyword>
<organism evidence="2 3">
    <name type="scientific">Saccharomonospora marina XMU15</name>
    <dbReference type="NCBI Taxonomy" id="882083"/>
    <lineage>
        <taxon>Bacteria</taxon>
        <taxon>Bacillati</taxon>
        <taxon>Actinomycetota</taxon>
        <taxon>Actinomycetes</taxon>
        <taxon>Pseudonocardiales</taxon>
        <taxon>Pseudonocardiaceae</taxon>
        <taxon>Saccharomonospora</taxon>
    </lineage>
</organism>
<dbReference type="GO" id="GO:0016020">
    <property type="term" value="C:membrane"/>
    <property type="evidence" value="ECO:0007669"/>
    <property type="project" value="InterPro"/>
</dbReference>
<sequence length="179" mass="18284">MNRSAGHRWWADAGRLAQLLTGALAGAAVFSLLRIPAAVLVGSVVGSAVANRVRTAEFRHPAVGRGVRTVALVVLGSVAGARLDTTTLHRIGALALPLACGIALLLALEAGLAALLIARYRIDPVTALLSCAPGGVSEIALTGRDLGARMGVVLAVHMTRVLAVVLVVLPVLVAWSGAR</sequence>
<evidence type="ECO:0000256" key="1">
    <source>
        <dbReference type="SAM" id="Phobius"/>
    </source>
</evidence>
<feature type="transmembrane region" description="Helical" evidence="1">
    <location>
        <begin position="93"/>
        <end position="118"/>
    </location>
</feature>
<gene>
    <name evidence="2" type="ORF">SacmaDRAFT_5132</name>
</gene>
<dbReference type="InterPro" id="IPR007820">
    <property type="entry name" value="AbrB_fam"/>
</dbReference>
<keyword evidence="1" id="KW-0812">Transmembrane</keyword>
<name>H5X428_9PSEU</name>
<evidence type="ECO:0000313" key="2">
    <source>
        <dbReference type="EMBL" id="EHR53299.1"/>
    </source>
</evidence>
<feature type="transmembrane region" description="Helical" evidence="1">
    <location>
        <begin position="152"/>
        <end position="175"/>
    </location>
</feature>
<reference evidence="2 3" key="1">
    <citation type="journal article" date="2012" name="Stand. Genomic Sci.">
        <title>Genome sequence of the ocean sediment bacterium Saccharomonospora marina type strain (XMU15(T)).</title>
        <authorList>
            <person name="Klenk H.P."/>
            <person name="Lu M."/>
            <person name="Lucas S."/>
            <person name="Lapidus A."/>
            <person name="Copeland A."/>
            <person name="Pitluck S."/>
            <person name="Goodwin L.A."/>
            <person name="Han C."/>
            <person name="Tapia R."/>
            <person name="Brambilla E.M."/>
            <person name="Potter G."/>
            <person name="Land M."/>
            <person name="Ivanova N."/>
            <person name="Rohde M."/>
            <person name="Goker M."/>
            <person name="Detter J.C."/>
            <person name="Li W.J."/>
            <person name="Kyrpides N.C."/>
            <person name="Woyke T."/>
        </authorList>
    </citation>
    <scope>NUCLEOTIDE SEQUENCE [LARGE SCALE GENOMIC DNA]</scope>
    <source>
        <strain evidence="2 3">XMU15</strain>
    </source>
</reference>
<dbReference type="Proteomes" id="UP000004926">
    <property type="component" value="Chromosome"/>
</dbReference>
<dbReference type="EMBL" id="CM001439">
    <property type="protein sequence ID" value="EHR53299.1"/>
    <property type="molecule type" value="Genomic_DNA"/>
</dbReference>
<dbReference type="AlphaFoldDB" id="H5X428"/>
<feature type="transmembrane region" description="Helical" evidence="1">
    <location>
        <begin position="62"/>
        <end position="81"/>
    </location>
</feature>
<feature type="transmembrane region" description="Helical" evidence="1">
    <location>
        <begin position="20"/>
        <end position="50"/>
    </location>
</feature>
<dbReference type="Pfam" id="PF05145">
    <property type="entry name" value="AbrB"/>
    <property type="match status" value="1"/>
</dbReference>
<protein>
    <submittedName>
        <fullName evidence="2">Putative ammonia monooxygenase</fullName>
    </submittedName>
</protein>
<keyword evidence="2" id="KW-0560">Oxidoreductase</keyword>
<dbReference type="GO" id="GO:0010468">
    <property type="term" value="P:regulation of gene expression"/>
    <property type="evidence" value="ECO:0007669"/>
    <property type="project" value="InterPro"/>
</dbReference>
<keyword evidence="2" id="KW-0503">Monooxygenase</keyword>
<keyword evidence="1" id="KW-0472">Membrane</keyword>